<evidence type="ECO:0000313" key="1">
    <source>
        <dbReference type="EMBL" id="KAI2382274.1"/>
    </source>
</evidence>
<proteinExistence type="predicted"/>
<name>A0ACB8UQV8_9EURO</name>
<sequence length="626" mass="69199">MKEVNSAIWLKTPWIYAVSVVFAILFTLCLSVEATLASGEQTVIQSPIHQGVTLSYKRLPAGICSTGSPTQHQYSGYVSLPPFTLHPVQQNNTINTFFWFVEARDNVRSAPLTVYLNGGPGISSMQGLFQETGPCEVIDRPGSRLRTVHREWGWDRSSSMLYIDQPVQSGFSYDASREGSLDFLTSTYTYPPTAPPTGQSPETFRKGVFSSNDGATTVNTSATAAKAIWHMLQVFLTTFPSLKFNSESADINLFTESYGGKYGPAIVSHFQKQNERRRKGEIPRWKSVEIKTKTLGIMQGCIDDLVQNPYYPIFAYNNTYGLRALSSNDVTAFHKKFYQPGGCKDQVEACRASVRSLDPDNLGNVDRVNAACFQATVTCNTDVVQIYPKIGRSSFDIAQSVFNPLPPSTYIEYLNTPEVQQAVGSPLNFTESSNTVLNAFIQAGDHVRGDYLSDLALLLDKGVRIALIYGDRDFICNWFGGQAASFAIAARSKSPLSYLSNFNAAGYAPIAVNNNYTGGVVRQFGNLLFARIYDAGHFIPYYQPETMFKLFDRIIQGKNPSTGSVIPNPSRFRTQGDANSTTTNSLPPQAKPTCYLRKAPDTCSSEQIDKMKVGQGKIINGIWYEK</sequence>
<protein>
    <submittedName>
        <fullName evidence="1">Uncharacterized protein</fullName>
    </submittedName>
</protein>
<comment type="caution">
    <text evidence="1">The sequence shown here is derived from an EMBL/GenBank/DDBJ whole genome shotgun (WGS) entry which is preliminary data.</text>
</comment>
<gene>
    <name evidence="1" type="ORF">LOY88_006178</name>
</gene>
<dbReference type="EMBL" id="JALBCA010000133">
    <property type="protein sequence ID" value="KAI2382274.1"/>
    <property type="molecule type" value="Genomic_DNA"/>
</dbReference>
<accession>A0ACB8UQV8</accession>
<reference evidence="1" key="1">
    <citation type="journal article" date="2022" name="bioRxiv">
        <title>Population genetic analysis of Ophidiomyces ophidiicola, the causative agent of snake fungal disease, indicates recent introductions to the USA.</title>
        <authorList>
            <person name="Ladner J.T."/>
            <person name="Palmer J.M."/>
            <person name="Ettinger C.L."/>
            <person name="Stajich J.E."/>
            <person name="Farrell T.M."/>
            <person name="Glorioso B.M."/>
            <person name="Lawson B."/>
            <person name="Price S.J."/>
            <person name="Stengle A.G."/>
            <person name="Grear D.A."/>
            <person name="Lorch J.M."/>
        </authorList>
    </citation>
    <scope>NUCLEOTIDE SEQUENCE</scope>
    <source>
        <strain evidence="1">NWHC 24266-5</strain>
    </source>
</reference>
<organism evidence="1">
    <name type="scientific">Ophidiomyces ophidiicola</name>
    <dbReference type="NCBI Taxonomy" id="1387563"/>
    <lineage>
        <taxon>Eukaryota</taxon>
        <taxon>Fungi</taxon>
        <taxon>Dikarya</taxon>
        <taxon>Ascomycota</taxon>
        <taxon>Pezizomycotina</taxon>
        <taxon>Eurotiomycetes</taxon>
        <taxon>Eurotiomycetidae</taxon>
        <taxon>Onygenales</taxon>
        <taxon>Onygenaceae</taxon>
        <taxon>Ophidiomyces</taxon>
    </lineage>
</organism>